<accession>Q0RL21</accession>
<keyword evidence="3" id="KW-1185">Reference proteome</keyword>
<dbReference type="EMBL" id="CT573213">
    <property type="protein sequence ID" value="CAJ61784.1"/>
    <property type="molecule type" value="Genomic_DNA"/>
</dbReference>
<proteinExistence type="predicted"/>
<name>Q0RL21_FRAAA</name>
<dbReference type="STRING" id="326424.FRAAL3140"/>
<dbReference type="Proteomes" id="UP000000657">
    <property type="component" value="Chromosome"/>
</dbReference>
<dbReference type="AlphaFoldDB" id="Q0RL21"/>
<dbReference type="KEGG" id="fal:FRAAL3140"/>
<organism evidence="2 3">
    <name type="scientific">Frankia alni (strain DSM 45986 / CECT 9034 / ACN14a)</name>
    <dbReference type="NCBI Taxonomy" id="326424"/>
    <lineage>
        <taxon>Bacteria</taxon>
        <taxon>Bacillati</taxon>
        <taxon>Actinomycetota</taxon>
        <taxon>Actinomycetes</taxon>
        <taxon>Frankiales</taxon>
        <taxon>Frankiaceae</taxon>
        <taxon>Frankia</taxon>
    </lineage>
</organism>
<dbReference type="HOGENOM" id="CLU_1494128_0_0_11"/>
<reference evidence="2 3" key="1">
    <citation type="journal article" date="2007" name="Genome Res.">
        <title>Genome characteristics of facultatively symbiotic Frankia sp. strains reflect host range and host plant biogeography.</title>
        <authorList>
            <person name="Normand P."/>
            <person name="Lapierre P."/>
            <person name="Tisa L.S."/>
            <person name="Gogarten J.P."/>
            <person name="Alloisio N."/>
            <person name="Bagnarol E."/>
            <person name="Bassi C.A."/>
            <person name="Berry A.M."/>
            <person name="Bickhart D.M."/>
            <person name="Choisne N."/>
            <person name="Couloux A."/>
            <person name="Cournoyer B."/>
            <person name="Cruveiller S."/>
            <person name="Daubin V."/>
            <person name="Demange N."/>
            <person name="Francino M.P."/>
            <person name="Goltsman E."/>
            <person name="Huang Y."/>
            <person name="Kopp O.R."/>
            <person name="Labarre L."/>
            <person name="Lapidus A."/>
            <person name="Lavire C."/>
            <person name="Marechal J."/>
            <person name="Martinez M."/>
            <person name="Mastronunzio J.E."/>
            <person name="Mullin B.C."/>
            <person name="Niemann J."/>
            <person name="Pujic P."/>
            <person name="Rawnsley T."/>
            <person name="Rouy Z."/>
            <person name="Schenowitz C."/>
            <person name="Sellstedt A."/>
            <person name="Tavares F."/>
            <person name="Tomkins J.P."/>
            <person name="Vallenet D."/>
            <person name="Valverde C."/>
            <person name="Wall L.G."/>
            <person name="Wang Y."/>
            <person name="Medigue C."/>
            <person name="Benson D.R."/>
        </authorList>
    </citation>
    <scope>NUCLEOTIDE SEQUENCE [LARGE SCALE GENOMIC DNA]</scope>
    <source>
        <strain evidence="3">DSM 45986 / CECT 9034 / ACN14a</strain>
    </source>
</reference>
<feature type="region of interest" description="Disordered" evidence="1">
    <location>
        <begin position="9"/>
        <end position="107"/>
    </location>
</feature>
<evidence type="ECO:0000313" key="2">
    <source>
        <dbReference type="EMBL" id="CAJ61784.1"/>
    </source>
</evidence>
<gene>
    <name evidence="2" type="ordered locus">FRAAL3140</name>
</gene>
<evidence type="ECO:0000313" key="3">
    <source>
        <dbReference type="Proteomes" id="UP000000657"/>
    </source>
</evidence>
<evidence type="ECO:0000256" key="1">
    <source>
        <dbReference type="SAM" id="MobiDB-lite"/>
    </source>
</evidence>
<protein>
    <submittedName>
        <fullName evidence="2">Uncharacterized protein</fullName>
    </submittedName>
</protein>
<sequence length="180" mass="19538">MNIVEAVTVSRGGARSARDRAHVASRTGGRAEARRPWTSLSPGARFIRGAHQAQPFTRRPEPDGDNEAADASWAGPETLGIPPRGRWASHPGDTGHAGHVGDDSQRETACPVRYVGWDDGGKSMGHRDGKRATGRACARPGVVFRPVGWWCQNRPQRVLGPSLSSPKTGHARRWDQTKPR</sequence>
<feature type="region of interest" description="Disordered" evidence="1">
    <location>
        <begin position="156"/>
        <end position="180"/>
    </location>
</feature>